<dbReference type="PROSITE" id="PS51379">
    <property type="entry name" value="4FE4S_FER_2"/>
    <property type="match status" value="2"/>
</dbReference>
<sequence length="419" mass="47028">MFRFDAITVDSVKKIKSGIKQLLDERYSDVFPPDKKSKILIKPNLNSNMNALTGNTTDLRVVAAVIEYLQDRGYTSITIGEGTNSGYYRSNISVIERLRYDELGLYYGVMVKDFNYSDTAPVHFEKGVEAGVAKECVEADFMINMPKLKTHFEAGMTVCLKNLIGCLVGQENKKKTHGALSDNIVNLNLAVKPDLHIVDGVIAMEGLGPTRGTPRRTGVIFAGDDPYIVDLMCARFASFPYQKIGPIAAAKRRGIVTEEHLKFVKAFPLERIHTFKPPTAGPLATFIHSPKRQKYFLAIRQTPLFNYLCSTEIGGKLLYLTGLRQDVFIRDEMQWEGLSLKKEKCTNCGICAKYCPTEIALPHALNENAGMGNQWQSKCIRCLYCFSVCPNSAIEFHGTKGFMEEQDRQYGQIIKKMVR</sequence>
<evidence type="ECO:0000256" key="1">
    <source>
        <dbReference type="ARBA" id="ARBA00022485"/>
    </source>
</evidence>
<dbReference type="PANTHER" id="PTHR43687">
    <property type="entry name" value="ADENYLYLSULFATE REDUCTASE, BETA SUBUNIT"/>
    <property type="match status" value="1"/>
</dbReference>
<dbReference type="InterPro" id="IPR007160">
    <property type="entry name" value="DUF362"/>
</dbReference>
<keyword evidence="1" id="KW-0004">4Fe-4S</keyword>
<dbReference type="InterPro" id="IPR017900">
    <property type="entry name" value="4Fe4S_Fe_S_CS"/>
</dbReference>
<proteinExistence type="predicted"/>
<accession>A0ABR5SFW0</accession>
<evidence type="ECO:0000256" key="4">
    <source>
        <dbReference type="ARBA" id="ARBA00023014"/>
    </source>
</evidence>
<dbReference type="EMBL" id="LNQR01000115">
    <property type="protein sequence ID" value="KWT78415.1"/>
    <property type="molecule type" value="Genomic_DNA"/>
</dbReference>
<dbReference type="SUPFAM" id="SSF54862">
    <property type="entry name" value="4Fe-4S ferredoxins"/>
    <property type="match status" value="1"/>
</dbReference>
<dbReference type="Pfam" id="PF04015">
    <property type="entry name" value="DUF362"/>
    <property type="match status" value="1"/>
</dbReference>
<protein>
    <submittedName>
        <fullName evidence="6">[Fe-S]-binding protein</fullName>
    </submittedName>
</protein>
<feature type="domain" description="4Fe-4S ferredoxin-type" evidence="5">
    <location>
        <begin position="336"/>
        <end position="365"/>
    </location>
</feature>
<evidence type="ECO:0000313" key="7">
    <source>
        <dbReference type="Proteomes" id="UP000060487"/>
    </source>
</evidence>
<comment type="caution">
    <text evidence="6">The sequence shown here is derived from an EMBL/GenBank/DDBJ whole genome shotgun (WGS) entry which is preliminary data.</text>
</comment>
<dbReference type="InterPro" id="IPR017896">
    <property type="entry name" value="4Fe4S_Fe-S-bd"/>
</dbReference>
<dbReference type="InterPro" id="IPR050572">
    <property type="entry name" value="Fe-S_Ferredoxin"/>
</dbReference>
<keyword evidence="2" id="KW-0479">Metal-binding</keyword>
<dbReference type="Proteomes" id="UP000060487">
    <property type="component" value="Unassembled WGS sequence"/>
</dbReference>
<evidence type="ECO:0000259" key="5">
    <source>
        <dbReference type="PROSITE" id="PS51379"/>
    </source>
</evidence>
<keyword evidence="7" id="KW-1185">Reference proteome</keyword>
<dbReference type="Gene3D" id="3.30.70.20">
    <property type="match status" value="1"/>
</dbReference>
<evidence type="ECO:0000313" key="6">
    <source>
        <dbReference type="EMBL" id="KWT78415.1"/>
    </source>
</evidence>
<dbReference type="PROSITE" id="PS00198">
    <property type="entry name" value="4FE4S_FER_1"/>
    <property type="match status" value="2"/>
</dbReference>
<dbReference type="PANTHER" id="PTHR43687:SF1">
    <property type="entry name" value="FERREDOXIN III"/>
    <property type="match status" value="1"/>
</dbReference>
<dbReference type="RefSeq" id="WP_085053443.1">
    <property type="nucleotide sequence ID" value="NZ_LNQR01000115.1"/>
</dbReference>
<organism evidence="6 7">
    <name type="scientific">Candidatus Magnetominusculus xianensis</name>
    <dbReference type="NCBI Taxonomy" id="1748249"/>
    <lineage>
        <taxon>Bacteria</taxon>
        <taxon>Pseudomonadati</taxon>
        <taxon>Nitrospirota</taxon>
        <taxon>Nitrospiria</taxon>
        <taxon>Nitrospirales</taxon>
        <taxon>Nitrospiraceae</taxon>
        <taxon>Candidatus Magnetominusculus</taxon>
    </lineage>
</organism>
<keyword evidence="3" id="KW-0408">Iron</keyword>
<reference evidence="6 7" key="1">
    <citation type="submission" date="2015-11" db="EMBL/GenBank/DDBJ databases">
        <authorList>
            <person name="Lin W."/>
        </authorList>
    </citation>
    <scope>NUCLEOTIDE SEQUENCE [LARGE SCALE GENOMIC DNA]</scope>
    <source>
        <strain evidence="6 7">HCH-1</strain>
    </source>
</reference>
<keyword evidence="4" id="KW-0411">Iron-sulfur</keyword>
<name>A0ABR5SFW0_9BACT</name>
<feature type="domain" description="4Fe-4S ferredoxin-type" evidence="5">
    <location>
        <begin position="376"/>
        <end position="399"/>
    </location>
</feature>
<evidence type="ECO:0000256" key="3">
    <source>
        <dbReference type="ARBA" id="ARBA00023004"/>
    </source>
</evidence>
<dbReference type="Pfam" id="PF13187">
    <property type="entry name" value="Fer4_9"/>
    <property type="match status" value="1"/>
</dbReference>
<gene>
    <name evidence="6" type="ORF">ASN18_2823</name>
</gene>
<evidence type="ECO:0000256" key="2">
    <source>
        <dbReference type="ARBA" id="ARBA00022723"/>
    </source>
</evidence>